<dbReference type="InterPro" id="IPR051916">
    <property type="entry name" value="GPI-anchor_lipid_remodeler"/>
</dbReference>
<dbReference type="RefSeq" id="WP_106464136.1">
    <property type="nucleotide sequence ID" value="NZ_PXOQ01000015.1"/>
</dbReference>
<keyword evidence="1" id="KW-0812">Transmembrane</keyword>
<accession>A0A2T1N529</accession>
<keyword evidence="1" id="KW-1133">Transmembrane helix</keyword>
<proteinExistence type="predicted"/>
<dbReference type="GO" id="GO:0006506">
    <property type="term" value="P:GPI anchor biosynthetic process"/>
    <property type="evidence" value="ECO:0007669"/>
    <property type="project" value="TreeGrafter"/>
</dbReference>
<sequence length="339" mass="39192">MKNLNFIDKILFIANSIVAFVLLLAYFLPLMPPKNFAILSVLSLGLPLLMLLNVLFFVYWLVKIKRQMILSLVVVAFGVFLFGSLYKFSNSDKKPSSKSLSVMNYNVRLFDLYDWIPEEGTQKKIEAFIKKEQPDVLCIQEYHPTKEVDLSSYKYKYESIKGNKIKYGQAIFSKFPIVNSGSVEFPETANNAIFADVVVKKDTIRVYNIHLQSLKIDKKVEDLTTSESEEVFMGVGKTFKMQQFQSELFLLHKAQCKYKTIISGDFNNTAFSYVYRSIKGEMKDTFKQSGNGFGRTFNFKFFPLRIDFILVDEAFTVNNYRTYDVQLSDHYPIKTSLSF</sequence>
<dbReference type="InterPro" id="IPR036691">
    <property type="entry name" value="Endo/exonu/phosph_ase_sf"/>
</dbReference>
<gene>
    <name evidence="3" type="ORF">C7H52_11950</name>
</gene>
<dbReference type="PANTHER" id="PTHR14859:SF15">
    <property type="entry name" value="ENDONUCLEASE_EXONUCLEASE_PHOSPHATASE DOMAIN-CONTAINING PROTEIN"/>
    <property type="match status" value="1"/>
</dbReference>
<dbReference type="GO" id="GO:0004519">
    <property type="term" value="F:endonuclease activity"/>
    <property type="evidence" value="ECO:0007669"/>
    <property type="project" value="UniProtKB-KW"/>
</dbReference>
<feature type="domain" description="Endonuclease/exonuclease/phosphatase" evidence="2">
    <location>
        <begin position="103"/>
        <end position="330"/>
    </location>
</feature>
<dbReference type="PANTHER" id="PTHR14859">
    <property type="entry name" value="CALCOFLUOR WHITE HYPERSENSITIVE PROTEIN PRECURSOR"/>
    <property type="match status" value="1"/>
</dbReference>
<dbReference type="Gene3D" id="3.60.10.10">
    <property type="entry name" value="Endonuclease/exonuclease/phosphatase"/>
    <property type="match status" value="1"/>
</dbReference>
<keyword evidence="1" id="KW-0472">Membrane</keyword>
<comment type="caution">
    <text evidence="3">The sequence shown here is derived from an EMBL/GenBank/DDBJ whole genome shotgun (WGS) entry which is preliminary data.</text>
</comment>
<evidence type="ECO:0000313" key="3">
    <source>
        <dbReference type="EMBL" id="PSG86397.1"/>
    </source>
</evidence>
<protein>
    <submittedName>
        <fullName evidence="3">Endonuclease</fullName>
    </submittedName>
</protein>
<keyword evidence="3" id="KW-0255">Endonuclease</keyword>
<dbReference type="Pfam" id="PF03372">
    <property type="entry name" value="Exo_endo_phos"/>
    <property type="match status" value="1"/>
</dbReference>
<keyword evidence="3" id="KW-0378">Hydrolase</keyword>
<evidence type="ECO:0000256" key="1">
    <source>
        <dbReference type="SAM" id="Phobius"/>
    </source>
</evidence>
<reference evidence="3 4" key="1">
    <citation type="submission" date="2018-03" db="EMBL/GenBank/DDBJ databases">
        <title>Mesoflavibacter sp. HG37 and Mesoflavibacter sp. HG96 sp.nov., two marine bacteria isolated from seawater of Western Pacific Ocean.</title>
        <authorList>
            <person name="Cheng H."/>
            <person name="Wu Y.-H."/>
            <person name="Guo L.-L."/>
            <person name="Xu X.-W."/>
        </authorList>
    </citation>
    <scope>NUCLEOTIDE SEQUENCE [LARGE SCALE GENOMIC DNA]</scope>
    <source>
        <strain evidence="3 4">KCTC 32269</strain>
    </source>
</reference>
<feature type="transmembrane region" description="Helical" evidence="1">
    <location>
        <begin position="69"/>
        <end position="88"/>
    </location>
</feature>
<evidence type="ECO:0000259" key="2">
    <source>
        <dbReference type="Pfam" id="PF03372"/>
    </source>
</evidence>
<dbReference type="GO" id="GO:0016020">
    <property type="term" value="C:membrane"/>
    <property type="evidence" value="ECO:0007669"/>
    <property type="project" value="GOC"/>
</dbReference>
<dbReference type="SUPFAM" id="SSF56219">
    <property type="entry name" value="DNase I-like"/>
    <property type="match status" value="1"/>
</dbReference>
<dbReference type="OrthoDB" id="635146at2"/>
<organism evidence="3 4">
    <name type="scientific">Aurantibacter aestuarii</name>
    <dbReference type="NCBI Taxonomy" id="1266046"/>
    <lineage>
        <taxon>Bacteria</taxon>
        <taxon>Pseudomonadati</taxon>
        <taxon>Bacteroidota</taxon>
        <taxon>Flavobacteriia</taxon>
        <taxon>Flavobacteriales</taxon>
        <taxon>Flavobacteriaceae</taxon>
        <taxon>Aurantibacter</taxon>
    </lineage>
</organism>
<feature type="transmembrane region" description="Helical" evidence="1">
    <location>
        <begin position="12"/>
        <end position="30"/>
    </location>
</feature>
<dbReference type="AlphaFoldDB" id="A0A2T1N529"/>
<keyword evidence="4" id="KW-1185">Reference proteome</keyword>
<name>A0A2T1N529_9FLAO</name>
<dbReference type="EMBL" id="PXOQ01000015">
    <property type="protein sequence ID" value="PSG86397.1"/>
    <property type="molecule type" value="Genomic_DNA"/>
</dbReference>
<keyword evidence="3" id="KW-0540">Nuclease</keyword>
<feature type="transmembrane region" description="Helical" evidence="1">
    <location>
        <begin position="36"/>
        <end position="62"/>
    </location>
</feature>
<dbReference type="InterPro" id="IPR005135">
    <property type="entry name" value="Endo/exonuclease/phosphatase"/>
</dbReference>
<dbReference type="CDD" id="cd09084">
    <property type="entry name" value="EEP-2"/>
    <property type="match status" value="1"/>
</dbReference>
<dbReference type="Proteomes" id="UP000238426">
    <property type="component" value="Unassembled WGS sequence"/>
</dbReference>
<evidence type="ECO:0000313" key="4">
    <source>
        <dbReference type="Proteomes" id="UP000238426"/>
    </source>
</evidence>